<evidence type="ECO:0000313" key="2">
    <source>
        <dbReference type="Proteomes" id="UP001252370"/>
    </source>
</evidence>
<dbReference type="Proteomes" id="UP001252370">
    <property type="component" value="Unassembled WGS sequence"/>
</dbReference>
<organism evidence="1 2">
    <name type="scientific">Deinococcus soli</name>
    <name type="common">ex Cha et al. 2016</name>
    <dbReference type="NCBI Taxonomy" id="1309411"/>
    <lineage>
        <taxon>Bacteria</taxon>
        <taxon>Thermotogati</taxon>
        <taxon>Deinococcota</taxon>
        <taxon>Deinococci</taxon>
        <taxon>Deinococcales</taxon>
        <taxon>Deinococcaceae</taxon>
        <taxon>Deinococcus</taxon>
    </lineage>
</organism>
<dbReference type="EMBL" id="JAVDTP010000021">
    <property type="protein sequence ID" value="MDR6754039.1"/>
    <property type="molecule type" value="Genomic_DNA"/>
</dbReference>
<sequence>MTYNTKIRGPDLDAAWTVLEGAVVIIGPEDTVTFPAGSTWPGLRALPAALVDRLAPHDTERLAGTRVGLPWQATPREAEFAAALIQVQLMRSRRQSVPDRVSLLRTVADLTSDNRETVATALGLSRHTFRGELVHLLDPLPN</sequence>
<name>A0ACC6KN32_9DEIO</name>
<protein>
    <submittedName>
        <fullName evidence="1">Phage terminase large subunit GpA-like protein</fullName>
    </submittedName>
</protein>
<evidence type="ECO:0000313" key="1">
    <source>
        <dbReference type="EMBL" id="MDR6754039.1"/>
    </source>
</evidence>
<gene>
    <name evidence="1" type="ORF">J2Y01_004570</name>
</gene>
<keyword evidence="2" id="KW-1185">Reference proteome</keyword>
<proteinExistence type="predicted"/>
<accession>A0ACC6KN32</accession>
<reference evidence="1" key="1">
    <citation type="submission" date="2023-07" db="EMBL/GenBank/DDBJ databases">
        <title>Sorghum-associated microbial communities from plants grown in Nebraska, USA.</title>
        <authorList>
            <person name="Schachtman D."/>
        </authorList>
    </citation>
    <scope>NUCLEOTIDE SEQUENCE</scope>
    <source>
        <strain evidence="1">BE73</strain>
    </source>
</reference>
<comment type="caution">
    <text evidence="1">The sequence shown here is derived from an EMBL/GenBank/DDBJ whole genome shotgun (WGS) entry which is preliminary data.</text>
</comment>